<dbReference type="SMART" id="SM00119">
    <property type="entry name" value="HECTc"/>
    <property type="match status" value="1"/>
</dbReference>
<dbReference type="OrthoDB" id="8068875at2759"/>
<evidence type="ECO:0000256" key="6">
    <source>
        <dbReference type="ARBA" id="ARBA00022679"/>
    </source>
</evidence>
<dbReference type="FunFam" id="3.30.2410.10:FF:000004">
    <property type="entry name" value="E3 ubiquitin-protein ligase HUWE1, variant"/>
    <property type="match status" value="1"/>
</dbReference>
<feature type="compositionally biased region" description="Low complexity" evidence="12">
    <location>
        <begin position="2843"/>
        <end position="2859"/>
    </location>
</feature>
<evidence type="ECO:0000256" key="4">
    <source>
        <dbReference type="ARBA" id="ARBA00012485"/>
    </source>
</evidence>
<dbReference type="FunFam" id="3.90.1750.10:FF:000003">
    <property type="entry name" value="E3 ubiquitin-protein ligase UPL1"/>
    <property type="match status" value="1"/>
</dbReference>
<evidence type="ECO:0000256" key="12">
    <source>
        <dbReference type="SAM" id="MobiDB-lite"/>
    </source>
</evidence>
<evidence type="ECO:0000256" key="2">
    <source>
        <dbReference type="ARBA" id="ARBA00004123"/>
    </source>
</evidence>
<feature type="compositionally biased region" description="Acidic residues" evidence="12">
    <location>
        <begin position="1934"/>
        <end position="1980"/>
    </location>
</feature>
<comment type="caution">
    <text evidence="15">The sequence shown here is derived from an EMBL/GenBank/DDBJ whole genome shotgun (WGS) entry which is preliminary data.</text>
</comment>
<dbReference type="EC" id="2.3.2.26" evidence="4"/>
<evidence type="ECO:0000259" key="13">
    <source>
        <dbReference type="PROSITE" id="PS50030"/>
    </source>
</evidence>
<dbReference type="Gene3D" id="3.90.1750.10">
    <property type="entry name" value="Hect, E3 ligase catalytic domains"/>
    <property type="match status" value="1"/>
</dbReference>
<dbReference type="SMART" id="SM00165">
    <property type="entry name" value="UBA"/>
    <property type="match status" value="1"/>
</dbReference>
<reference evidence="15 16" key="1">
    <citation type="submission" date="2016-07" db="EMBL/GenBank/DDBJ databases">
        <title>Pervasive Adenine N6-methylation of Active Genes in Fungi.</title>
        <authorList>
            <consortium name="DOE Joint Genome Institute"/>
            <person name="Mondo S.J."/>
            <person name="Dannebaum R.O."/>
            <person name="Kuo R.C."/>
            <person name="Labutti K."/>
            <person name="Haridas S."/>
            <person name="Kuo A."/>
            <person name="Salamov A."/>
            <person name="Ahrendt S.R."/>
            <person name="Lipzen A."/>
            <person name="Sullivan W."/>
            <person name="Andreopoulos W.B."/>
            <person name="Clum A."/>
            <person name="Lindquist E."/>
            <person name="Daum C."/>
            <person name="Ramamoorthy G.K."/>
            <person name="Gryganskyi A."/>
            <person name="Culley D."/>
            <person name="Magnuson J.K."/>
            <person name="James T.Y."/>
            <person name="O'Malley M.A."/>
            <person name="Stajich J.E."/>
            <person name="Spatafora J.W."/>
            <person name="Visel A."/>
            <person name="Grigoriev I.V."/>
        </authorList>
    </citation>
    <scope>NUCLEOTIDE SEQUENCE [LARGE SCALE GENOMIC DNA]</scope>
    <source>
        <strain evidence="15 16">CBS 931.73</strain>
    </source>
</reference>
<protein>
    <recommendedName>
        <fullName evidence="4">HECT-type E3 ubiquitin transferase</fullName>
        <ecNumber evidence="4">2.3.2.26</ecNumber>
    </recommendedName>
</protein>
<dbReference type="Gene3D" id="3.30.2160.10">
    <property type="entry name" value="Hect, E3 ligase catalytic domain"/>
    <property type="match status" value="1"/>
</dbReference>
<dbReference type="InterPro" id="IPR000569">
    <property type="entry name" value="HECT_dom"/>
</dbReference>
<keyword evidence="8" id="KW-0509">mRNA transport</keyword>
<feature type="compositionally biased region" description="Basic and acidic residues" evidence="12">
    <location>
        <begin position="2535"/>
        <end position="2545"/>
    </location>
</feature>
<feature type="region of interest" description="Disordered" evidence="12">
    <location>
        <begin position="2408"/>
        <end position="2455"/>
    </location>
</feature>
<keyword evidence="9" id="KW-0539">Nucleus</keyword>
<comment type="similarity">
    <text evidence="10">Belongs to the UPL family. TOM1/PTR1 subfamily.</text>
</comment>
<evidence type="ECO:0000256" key="5">
    <source>
        <dbReference type="ARBA" id="ARBA00022448"/>
    </source>
</evidence>
<comment type="catalytic activity">
    <reaction evidence="1">
        <text>S-ubiquitinyl-[E2 ubiquitin-conjugating enzyme]-L-cysteine + [acceptor protein]-L-lysine = [E2 ubiquitin-conjugating enzyme]-L-cysteine + N(6)-ubiquitinyl-[acceptor protein]-L-lysine.</text>
        <dbReference type="EC" id="2.3.2.26"/>
    </reaction>
</comment>
<dbReference type="GO" id="GO:0051028">
    <property type="term" value="P:mRNA transport"/>
    <property type="evidence" value="ECO:0007669"/>
    <property type="project" value="UniProtKB-KW"/>
</dbReference>
<dbReference type="InterPro" id="IPR010314">
    <property type="entry name" value="E3_Ub_ligase_DUF913"/>
</dbReference>
<dbReference type="UniPathway" id="UPA00143"/>
<evidence type="ECO:0000256" key="3">
    <source>
        <dbReference type="ARBA" id="ARBA00004906"/>
    </source>
</evidence>
<evidence type="ECO:0000256" key="1">
    <source>
        <dbReference type="ARBA" id="ARBA00000885"/>
    </source>
</evidence>
<dbReference type="InterPro" id="IPR010309">
    <property type="entry name" value="E3_Ub_ligase_DUF908"/>
</dbReference>
<dbReference type="Pfam" id="PF06025">
    <property type="entry name" value="DUF913"/>
    <property type="match status" value="1"/>
</dbReference>
<feature type="region of interest" description="Disordered" evidence="12">
    <location>
        <begin position="3008"/>
        <end position="3045"/>
    </location>
</feature>
<dbReference type="Gene3D" id="1.10.8.10">
    <property type="entry name" value="DNA helicase RuvA subunit, C-terminal domain"/>
    <property type="match status" value="1"/>
</dbReference>
<feature type="domain" description="HECT" evidence="14">
    <location>
        <begin position="3202"/>
        <end position="3538"/>
    </location>
</feature>
<feature type="compositionally biased region" description="Low complexity" evidence="12">
    <location>
        <begin position="2363"/>
        <end position="2379"/>
    </location>
</feature>
<name>A0A1Y1XVY8_9FUNG</name>
<feature type="compositionally biased region" description="Polar residues" evidence="12">
    <location>
        <begin position="1156"/>
        <end position="1166"/>
    </location>
</feature>
<comment type="subcellular location">
    <subcellularLocation>
        <location evidence="2">Nucleus</location>
    </subcellularLocation>
</comment>
<dbReference type="SUPFAM" id="SSF56204">
    <property type="entry name" value="Hect, E3 ligase catalytic domain"/>
    <property type="match status" value="1"/>
</dbReference>
<dbReference type="FunCoup" id="A0A1Y1XVY8">
    <property type="interactions" value="1246"/>
</dbReference>
<dbReference type="GO" id="GO:0005634">
    <property type="term" value="C:nucleus"/>
    <property type="evidence" value="ECO:0007669"/>
    <property type="project" value="UniProtKB-SubCell"/>
</dbReference>
<feature type="region of interest" description="Disordered" evidence="12">
    <location>
        <begin position="2705"/>
        <end position="2732"/>
    </location>
</feature>
<evidence type="ECO:0000256" key="9">
    <source>
        <dbReference type="ARBA" id="ARBA00023242"/>
    </source>
</evidence>
<dbReference type="InterPro" id="IPR015940">
    <property type="entry name" value="UBA"/>
</dbReference>
<feature type="compositionally biased region" description="Basic and acidic residues" evidence="12">
    <location>
        <begin position="3034"/>
        <end position="3043"/>
    </location>
</feature>
<feature type="compositionally biased region" description="Acidic residues" evidence="12">
    <location>
        <begin position="1993"/>
        <end position="2009"/>
    </location>
</feature>
<evidence type="ECO:0000256" key="11">
    <source>
        <dbReference type="PROSITE-ProRule" id="PRU00104"/>
    </source>
</evidence>
<proteinExistence type="inferred from homology"/>
<dbReference type="InParanoid" id="A0A1Y1XVY8"/>
<feature type="compositionally biased region" description="Polar residues" evidence="12">
    <location>
        <begin position="2705"/>
        <end position="2716"/>
    </location>
</feature>
<keyword evidence="16" id="KW-1185">Reference proteome</keyword>
<dbReference type="InterPro" id="IPR016024">
    <property type="entry name" value="ARM-type_fold"/>
</dbReference>
<dbReference type="Pfam" id="PF22562">
    <property type="entry name" value="UBA_7"/>
    <property type="match status" value="1"/>
</dbReference>
<dbReference type="CDD" id="cd00078">
    <property type="entry name" value="HECTc"/>
    <property type="match status" value="1"/>
</dbReference>
<dbReference type="Proteomes" id="UP000193498">
    <property type="component" value="Unassembled WGS sequence"/>
</dbReference>
<feature type="active site" description="Glycyl thioester intermediate" evidence="11">
    <location>
        <position position="3505"/>
    </location>
</feature>
<evidence type="ECO:0000256" key="7">
    <source>
        <dbReference type="ARBA" id="ARBA00022786"/>
    </source>
</evidence>
<feature type="region of interest" description="Disordered" evidence="12">
    <location>
        <begin position="2833"/>
        <end position="2892"/>
    </location>
</feature>
<feature type="region of interest" description="Disordered" evidence="12">
    <location>
        <begin position="1885"/>
        <end position="2009"/>
    </location>
</feature>
<feature type="region of interest" description="Disordered" evidence="12">
    <location>
        <begin position="2482"/>
        <end position="2506"/>
    </location>
</feature>
<dbReference type="PROSITE" id="PS50237">
    <property type="entry name" value="HECT"/>
    <property type="match status" value="1"/>
</dbReference>
<dbReference type="SUPFAM" id="SSF46934">
    <property type="entry name" value="UBA-like"/>
    <property type="match status" value="1"/>
</dbReference>
<dbReference type="GO" id="GO:0006511">
    <property type="term" value="P:ubiquitin-dependent protein catabolic process"/>
    <property type="evidence" value="ECO:0007669"/>
    <property type="project" value="TreeGrafter"/>
</dbReference>
<dbReference type="Pfam" id="PF06012">
    <property type="entry name" value="DUF908"/>
    <property type="match status" value="1"/>
</dbReference>
<feature type="region of interest" description="Disordered" evidence="12">
    <location>
        <begin position="2353"/>
        <end position="2383"/>
    </location>
</feature>
<dbReference type="InterPro" id="IPR050409">
    <property type="entry name" value="E3_ubiq-protein_ligase"/>
</dbReference>
<dbReference type="GO" id="GO:0000209">
    <property type="term" value="P:protein polyubiquitination"/>
    <property type="evidence" value="ECO:0007669"/>
    <property type="project" value="TreeGrafter"/>
</dbReference>
<feature type="compositionally biased region" description="Acidic residues" evidence="12">
    <location>
        <begin position="1895"/>
        <end position="1917"/>
    </location>
</feature>
<dbReference type="PANTHER" id="PTHR11254:SF67">
    <property type="entry name" value="E3 UBIQUITIN-PROTEIN LIGASE HUWE1"/>
    <property type="match status" value="1"/>
</dbReference>
<evidence type="ECO:0000256" key="8">
    <source>
        <dbReference type="ARBA" id="ARBA00022816"/>
    </source>
</evidence>
<dbReference type="STRING" id="1314790.A0A1Y1XVY8"/>
<evidence type="ECO:0000313" key="16">
    <source>
        <dbReference type="Proteomes" id="UP000193498"/>
    </source>
</evidence>
<feature type="region of interest" description="Disordered" evidence="12">
    <location>
        <begin position="69"/>
        <end position="90"/>
    </location>
</feature>
<dbReference type="PANTHER" id="PTHR11254">
    <property type="entry name" value="HECT DOMAIN UBIQUITIN-PROTEIN LIGASE"/>
    <property type="match status" value="1"/>
</dbReference>
<organism evidence="15 16">
    <name type="scientific">Basidiobolus meristosporus CBS 931.73</name>
    <dbReference type="NCBI Taxonomy" id="1314790"/>
    <lineage>
        <taxon>Eukaryota</taxon>
        <taxon>Fungi</taxon>
        <taxon>Fungi incertae sedis</taxon>
        <taxon>Zoopagomycota</taxon>
        <taxon>Entomophthoromycotina</taxon>
        <taxon>Basidiobolomycetes</taxon>
        <taxon>Basidiobolales</taxon>
        <taxon>Basidiobolaceae</taxon>
        <taxon>Basidiobolus</taxon>
    </lineage>
</organism>
<gene>
    <name evidence="15" type="ORF">K493DRAFT_331000</name>
</gene>
<dbReference type="InterPro" id="IPR009060">
    <property type="entry name" value="UBA-like_sf"/>
</dbReference>
<keyword evidence="7 11" id="KW-0833">Ubl conjugation pathway</keyword>
<dbReference type="SUPFAM" id="SSF48371">
    <property type="entry name" value="ARM repeat"/>
    <property type="match status" value="1"/>
</dbReference>
<feature type="region of interest" description="Disordered" evidence="12">
    <location>
        <begin position="565"/>
        <end position="587"/>
    </location>
</feature>
<evidence type="ECO:0000313" key="15">
    <source>
        <dbReference type="EMBL" id="ORX89920.1"/>
    </source>
</evidence>
<dbReference type="PROSITE" id="PS50030">
    <property type="entry name" value="UBA"/>
    <property type="match status" value="1"/>
</dbReference>
<dbReference type="Pfam" id="PF00632">
    <property type="entry name" value="HECT"/>
    <property type="match status" value="1"/>
</dbReference>
<dbReference type="CDD" id="cd14291">
    <property type="entry name" value="UBA1_NUB1_like"/>
    <property type="match status" value="1"/>
</dbReference>
<keyword evidence="6" id="KW-0808">Transferase</keyword>
<feature type="region of interest" description="Disordered" evidence="12">
    <location>
        <begin position="1543"/>
        <end position="1578"/>
    </location>
</feature>
<feature type="compositionally biased region" description="Low complexity" evidence="12">
    <location>
        <begin position="2411"/>
        <end position="2423"/>
    </location>
</feature>
<sequence length="3538" mass="393804">MLRPAQRLSSQRSLRASFSVTQDRILTLAQSWGTKDYGLEFLQLGSSETKIPEDLTSLSYQFYRTLKQSDNTEPPITPTPSHRQREPSASKISEGLVVITIPNSTVDHKSDQEVLDELVEQYQVPSNKAFSLFHRIRLARGLNDPEERKKLLIIRILAISIMAHVVTEPIAQAKLFLYEPDCSSHLAELLHPDNDVPFDIQTVALYAIDGIGRYRSKLTDILTAINASANHGILMYLLRKVAASVAAGETNYPQDFIDALFSLIGYIITTQSGGNMVIAAGIIPVLLSILDSREARHIKSVTRVVSLLDGIVYGFPNSFTTFCEANGIQILVDRIRGEVAHCMEINKEFELSPEKTFIPNERTSFVKSMLKFILHMMQTSGTADGLRNLVDSTFPHSLRTVLEHPKIFGSSIFGLVVNIMATFIHNEPTSLPILQEAKLPQTFLETIQKDIPTSADVISSIPNAFGAICLNGPGLEAFKESHQIEQFFKIFTSLPHLDALQDGDVPAVLGTSIDELIRHHPSLQDAVMSSIITMANKIVQMGEDVVTGREADGDYRLQLAKATENSVADSSSSPSQDATMTDTEVKKSSDKKENTVVNFIEIFARFLEGLFQNASHCKEFLKLDGLSIILKFYALPTVPYDFSTSSASYSLSHLFRVMSEVDANSVVTAILNELHQALQGSGSFLKAESSDGIIINYLDLNPADPKKVDEGNRVFRSLVSLHGFVGLLSDIYCTPVFSHSKNITTVIGAFTGEVGSQVVSMLGELHRTCVWENIILKNTVPKEWYTIKKKSKKDGPESTGEAAKENESTLGDTPRAIDEPSGETPAPGNEKSEGDFDASEYPQVQNTKYFKFLASQIPTCLTPLFQGLSKILATRRVMEPAQKKLAFMLAKDISTVAKEHLTWSRVLKDGHIFDTEQFSYFTAMLGLLSVLFLDERNQMYLQVMLVLEFVKSDGLECVFSIVNQLWAAAKEVHGKTVGSEDQEIKQKLAHANGAIEVALNFFQFLSSAKLLHESPHLLNMVSKDKDRAASSFDPHEFLVEIRSKILPNVVDLLRDDYIKDCPSTIVKSTLQNIIQILKGEGEQDSRPTGLAKATVASSVFSPRPFVPDENKIQQLIDMGFPRGAAEMALTRCMNHVGRAAEYLLTHPEAVAMYSSEEASTSRTEGNTARPDEASMDVTEGGQGDAATNPENRETAMSTDEVMEEKAAVESEPCENATTNEAAGASSNEEEAKGKEKEFSMYQQYHEARQSLKAEIVSRSIELLNNSEEIVFDVRDLLVLSLKDEEGDIFGNLIDQIIGFNPLGSGGLDERTMGVYLRLLALLLNDASAQSKAIFHSDKYIPMLIKMVSPETPFQTEAIPLWVTPSLLVIEACISLADEPKSVKLEYESDESKSTPVETDSLAIEVSSSDRELLMEGCLNMLELSIPQDIHHAVLRILVRLTRDHTFAVNFANSGKMPLLFTSYKEGTSGFQGQSAYTIIILRHVIESAQVLKKMMEQKITSWFTHPRPRLVDVSTFIRNLGPVALRNPEQFVEATKSVCRLSKYDPNGRSPQITLHKKEEEKHEAGATGKQEDNRAHNEDIEMMVDAKETLTSLSTISETLIHFLIEELMSLRYKSSKQPSGFDVPVGMSVDEKEASNEETTKPKEVAKQPTEEDKIFVYRCFLLQCLTELLSSYPHCHSDVMTYNRVKKHSKEPHTPQKESQTPQKHRSNFLSHLLNDLLPYNGVHDSPEVLDTEIRKQHKQTTWAASVITTLCTKEDTGEDKAAHNNLLQVKKFVLDAIVRSFKDAIASNSPTDVKYGRFLALADLCLKILSHRSSSPGLGSKANDIQSTSVAKMMVEKNFVTLLTNGLSEVDLNYPSSKTLTSAFLRPLEFLSKVAIKMGKQAESSNKQTASDEESYYSYDDLDTGESEPEEAPDLYRNSSLGMFEGATSLDEDEDDDIDTEDEEDFDEGDFDEMSSDASDVSDEDEDDMADGDNVDMEIVIHPSYGSEEGAEDELDDDDDDLDDDRDAREMSWEVDEVNHVLSDEDIAEIVDDNDDPLDVELHLDDAERDLIFGGEEDDDIEDDLDDSQDLDPEITLEDQLEDGFGFALDQHRPFIHDEELFGDDIPTRQNRAIVNLGNRRHGRHFPVRRTLLEVGMHSDTFDLHLGDSEQNRLAYADDSDFQLFGRMSNRLPSRGFDGSAHPLLINSLPASNPTLDVTRGRASHVSDWQSFEDMIGGSAVQLLEQLLNRSSRGSGSNVYRVDVSNNSAGFGGSMGGLDRVLSSANNSSAGGEPAAYDPLNVVNDFAPQGTSERWYQECRILYGNLISDKTARLTNCVLNVLVPIAIEDQKKAEEEAVQEEEIIVDDATVERSDEPMEQTEATAPTTEVPETLPEPVHENAEPSDIAAEAAPPAVEEVETVIENTEENPPVTQEPPQTTEDQEPMSVDASSSEAPSRTTVTINGDTVDITDSGIDPTFLEALPEDLRAEVLNQHFRERQQQQLESQALEESDADDSQQSNLQLAGESQISAEFLDALPPDIREEVLEQERLEQERRERQRQLDAQPPSANDMDPASFLASLDPQLRETVLMEQDEMLLSTLPPSIVAEANALRDRYSRRYTQAAARVRPSGDQTATTSSKKQLAVRDAIQLVDKPALASLIRLLFLPQPPVKNTLHRILLNLCENTKTRGDVLLLLISILQDGGSDLAAVDKSFAQMTLRTKTTPRSASKSTPKGKGVVPQTSPAHPGQVYTENIPNLVAQRCLEALAYLVGYNEQAIHFFLKESEYINIRKSGKKGKGKDKYGCGYPIVVLLGLLDKPSFLKSSALMDQLMHLLATICKPLSSLARKSATESSKNTTDEAANNTSENTANNESAQTNEPQSTTTTEEKEDSKNTAQEEGDKPFKPPVIPENCLRSIVNVLTAGECSSKTFQYTLSVIQYLSSLQGTKDVITSELVASAQALGNNILADLSDLSGILKNAMTGSDVQGVTLAKFSPSSSQQAKLLRVLKTIDYIYSKKQSGTASTQIDSIPPISPDPNASVNEATPPVEAQERDPKDVSDLQSDEQLVRIYGDLSFTKLWENLGECLTYVHEKTDMIHVATVLLPLIESFMVVSKHVVFAQAQPQAVHENSEELFFTFTEDHRKILNIMVRNNPSLMSGSFSLLVHNPKILDFDNKRNYFNQQLHKRSSTREHYGTLQLNVRRQYVFEDSFHQLQGRGGDEVKNGKLSVRFYDEEGVDAGGVTREWFQVLSRQMFNPDYALFKTSAVDKVTYQPNRASWVNPDHLLYFKFVGRIIGKAIYDGRLLDCYFTRSFYKHILGKSVDYKDVEALDPEYFKSLVWMLENDITDIIDLTFSIEADDFGKMKVIDLKPNGRDIPVTEENKYEYVKLVTEQKLTLAIKDQIDNFLVGFHEIISPQLISIFNEQELELLISGMPDIDVDDWKNNTEYQGYTTSSPQIQWFWRAVRSFDQEERAKLIQFVTGTSKVPLEGFSSLQGVNGVQKFQIHKDPSSTHRLPSAHTCFNQLDLPQYESYEQLRSNTLTAIQECNTGFGFG</sequence>
<dbReference type="InterPro" id="IPR025527">
    <property type="entry name" value="HUWE1/Rev1_UBM"/>
</dbReference>
<dbReference type="InterPro" id="IPR035983">
    <property type="entry name" value="Hect_E3_ubiquitin_ligase"/>
</dbReference>
<feature type="compositionally biased region" description="Polar residues" evidence="12">
    <location>
        <begin position="2432"/>
        <end position="2448"/>
    </location>
</feature>
<feature type="region of interest" description="Disordered" evidence="12">
    <location>
        <begin position="789"/>
        <end position="837"/>
    </location>
</feature>
<dbReference type="Gene3D" id="3.30.2410.10">
    <property type="entry name" value="Hect, E3 ligase catalytic domain"/>
    <property type="match status" value="1"/>
</dbReference>
<evidence type="ECO:0000256" key="10">
    <source>
        <dbReference type="ARBA" id="ARBA00034494"/>
    </source>
</evidence>
<dbReference type="FunFam" id="3.30.2160.10:FF:000001">
    <property type="entry name" value="E3 ubiquitin-protein ligase NEDD4-like"/>
    <property type="match status" value="1"/>
</dbReference>
<feature type="region of interest" description="Disordered" evidence="12">
    <location>
        <begin position="1689"/>
        <end position="1708"/>
    </location>
</feature>
<accession>A0A1Y1XVY8</accession>
<dbReference type="GO" id="GO:0005737">
    <property type="term" value="C:cytoplasm"/>
    <property type="evidence" value="ECO:0007669"/>
    <property type="project" value="TreeGrafter"/>
</dbReference>
<feature type="region of interest" description="Disordered" evidence="12">
    <location>
        <begin position="1153"/>
        <end position="1235"/>
    </location>
</feature>
<evidence type="ECO:0000259" key="14">
    <source>
        <dbReference type="PROSITE" id="PS50237"/>
    </source>
</evidence>
<comment type="pathway">
    <text evidence="3">Protein modification; protein ubiquitination.</text>
</comment>
<feature type="domain" description="UBA" evidence="13">
    <location>
        <begin position="1106"/>
        <end position="1146"/>
    </location>
</feature>
<dbReference type="GO" id="GO:0061630">
    <property type="term" value="F:ubiquitin protein ligase activity"/>
    <property type="evidence" value="ECO:0007669"/>
    <property type="project" value="UniProtKB-EC"/>
</dbReference>
<dbReference type="Pfam" id="PF14377">
    <property type="entry name" value="UBM"/>
    <property type="match status" value="3"/>
</dbReference>
<feature type="region of interest" description="Disordered" evidence="12">
    <location>
        <begin position="2535"/>
        <end position="2559"/>
    </location>
</feature>
<feature type="compositionally biased region" description="Basic and acidic residues" evidence="12">
    <location>
        <begin position="1556"/>
        <end position="1578"/>
    </location>
</feature>
<keyword evidence="5" id="KW-0813">Transport</keyword>
<dbReference type="EMBL" id="MCFE01000412">
    <property type="protein sequence ID" value="ORX89920.1"/>
    <property type="molecule type" value="Genomic_DNA"/>
</dbReference>